<dbReference type="EMBL" id="JBIACK010000001">
    <property type="protein sequence ID" value="MFE8699571.1"/>
    <property type="molecule type" value="Genomic_DNA"/>
</dbReference>
<feature type="transmembrane region" description="Helical" evidence="8">
    <location>
        <begin position="58"/>
        <end position="79"/>
    </location>
</feature>
<feature type="transmembrane region" description="Helical" evidence="8">
    <location>
        <begin position="222"/>
        <end position="242"/>
    </location>
</feature>
<evidence type="ECO:0000256" key="3">
    <source>
        <dbReference type="ARBA" id="ARBA00022448"/>
    </source>
</evidence>
<feature type="transmembrane region" description="Helical" evidence="8">
    <location>
        <begin position="29"/>
        <end position="52"/>
    </location>
</feature>
<feature type="transmembrane region" description="Helical" evidence="8">
    <location>
        <begin position="91"/>
        <end position="113"/>
    </location>
</feature>
<evidence type="ECO:0000256" key="6">
    <source>
        <dbReference type="ARBA" id="ARBA00022989"/>
    </source>
</evidence>
<sequence length="298" mass="33054">MSVIFEVILPTFFIFLIGFIVQKWKKMNIVSVSTVAVYILSPMLVFRTFYTVTLDQQYLYMTLFAFLLLGALILVNKIYSKLLRYPQDVESALILSTAFMNAGNYGAPIVLFAFGDAGFAYAVSFLVLQSLIMNFFGVYYAARGRQGMKPAIGAVFKMPITYTLVIGILFNVLKIPVPNGAYAAIDLVADAAIPVAMIILGMQLAELKLGRYFEKGKVLYGVIVRMVISPLLTIIIMMLFPFDPLLKKVLIVSTAMPTAVTTTMYALQFNTLPMLVSSITFVTTVLSIFTITILLLLL</sequence>
<keyword evidence="3" id="KW-0813">Transport</keyword>
<dbReference type="PANTHER" id="PTHR36838">
    <property type="entry name" value="AUXIN EFFLUX CARRIER FAMILY PROTEIN"/>
    <property type="match status" value="1"/>
</dbReference>
<feature type="transmembrane region" description="Helical" evidence="8">
    <location>
        <begin position="274"/>
        <end position="297"/>
    </location>
</feature>
<evidence type="ECO:0000256" key="1">
    <source>
        <dbReference type="ARBA" id="ARBA00004651"/>
    </source>
</evidence>
<keyword evidence="10" id="KW-1185">Reference proteome</keyword>
<evidence type="ECO:0000256" key="7">
    <source>
        <dbReference type="ARBA" id="ARBA00023136"/>
    </source>
</evidence>
<keyword evidence="6 8" id="KW-1133">Transmembrane helix</keyword>
<feature type="transmembrane region" description="Helical" evidence="8">
    <location>
        <begin position="154"/>
        <end position="175"/>
    </location>
</feature>
<dbReference type="PANTHER" id="PTHR36838:SF1">
    <property type="entry name" value="SLR1864 PROTEIN"/>
    <property type="match status" value="1"/>
</dbReference>
<evidence type="ECO:0000313" key="10">
    <source>
        <dbReference type="Proteomes" id="UP001601059"/>
    </source>
</evidence>
<keyword evidence="7 8" id="KW-0472">Membrane</keyword>
<evidence type="ECO:0000256" key="8">
    <source>
        <dbReference type="SAM" id="Phobius"/>
    </source>
</evidence>
<keyword evidence="4" id="KW-1003">Cell membrane</keyword>
<feature type="transmembrane region" description="Helical" evidence="8">
    <location>
        <begin position="181"/>
        <end position="201"/>
    </location>
</feature>
<dbReference type="Gene3D" id="1.20.1530.20">
    <property type="match status" value="1"/>
</dbReference>
<feature type="transmembrane region" description="Helical" evidence="8">
    <location>
        <begin position="6"/>
        <end position="22"/>
    </location>
</feature>
<keyword evidence="5 8" id="KW-0812">Transmembrane</keyword>
<comment type="similarity">
    <text evidence="2">Belongs to the auxin efflux carrier (TC 2.A.69) family.</text>
</comment>
<dbReference type="RefSeq" id="WP_389357875.1">
    <property type="nucleotide sequence ID" value="NZ_JBIACK010000001.1"/>
</dbReference>
<evidence type="ECO:0000256" key="2">
    <source>
        <dbReference type="ARBA" id="ARBA00010145"/>
    </source>
</evidence>
<comment type="subcellular location">
    <subcellularLocation>
        <location evidence="1">Cell membrane</location>
        <topology evidence="1">Multi-pass membrane protein</topology>
    </subcellularLocation>
</comment>
<evidence type="ECO:0000313" key="9">
    <source>
        <dbReference type="EMBL" id="MFE8699571.1"/>
    </source>
</evidence>
<dbReference type="InterPro" id="IPR038770">
    <property type="entry name" value="Na+/solute_symporter_sf"/>
</dbReference>
<comment type="caution">
    <text evidence="9">The sequence shown here is derived from an EMBL/GenBank/DDBJ whole genome shotgun (WGS) entry which is preliminary data.</text>
</comment>
<evidence type="ECO:0000256" key="4">
    <source>
        <dbReference type="ARBA" id="ARBA00022475"/>
    </source>
</evidence>
<feature type="transmembrane region" description="Helical" evidence="8">
    <location>
        <begin position="119"/>
        <end position="142"/>
    </location>
</feature>
<evidence type="ECO:0000256" key="5">
    <source>
        <dbReference type="ARBA" id="ARBA00022692"/>
    </source>
</evidence>
<dbReference type="InterPro" id="IPR004776">
    <property type="entry name" value="Mem_transp_PIN-like"/>
</dbReference>
<proteinExistence type="inferred from homology"/>
<organism evidence="9 10">
    <name type="scientific">Cytobacillus spartinae</name>
    <dbReference type="NCBI Taxonomy" id="3299023"/>
    <lineage>
        <taxon>Bacteria</taxon>
        <taxon>Bacillati</taxon>
        <taxon>Bacillota</taxon>
        <taxon>Bacilli</taxon>
        <taxon>Bacillales</taxon>
        <taxon>Bacillaceae</taxon>
        <taxon>Cytobacillus</taxon>
    </lineage>
</organism>
<protein>
    <submittedName>
        <fullName evidence="9">AEC family transporter</fullName>
    </submittedName>
</protein>
<reference evidence="9 10" key="1">
    <citation type="submission" date="2024-08" db="EMBL/GenBank/DDBJ databases">
        <title>Two novel Cytobacillus novel species.</title>
        <authorList>
            <person name="Liu G."/>
        </authorList>
    </citation>
    <scope>NUCLEOTIDE SEQUENCE [LARGE SCALE GENOMIC DNA]</scope>
    <source>
        <strain evidence="9 10">FJAT-54145</strain>
    </source>
</reference>
<dbReference type="Pfam" id="PF03547">
    <property type="entry name" value="Mem_trans"/>
    <property type="match status" value="2"/>
</dbReference>
<gene>
    <name evidence="9" type="ORF">ACFYKX_02920</name>
</gene>
<dbReference type="Proteomes" id="UP001601059">
    <property type="component" value="Unassembled WGS sequence"/>
</dbReference>
<accession>A0ABW6K5W9</accession>
<name>A0ABW6K5W9_9BACI</name>